<keyword evidence="4" id="KW-0862">Zinc</keyword>
<evidence type="ECO:0000313" key="10">
    <source>
        <dbReference type="Proteomes" id="UP000250235"/>
    </source>
</evidence>
<keyword evidence="10" id="KW-1185">Reference proteome</keyword>
<evidence type="ECO:0000256" key="6">
    <source>
        <dbReference type="ARBA" id="ARBA00023159"/>
    </source>
</evidence>
<feature type="compositionally biased region" description="Polar residues" evidence="8">
    <location>
        <begin position="149"/>
        <end position="170"/>
    </location>
</feature>
<keyword evidence="6" id="KW-0010">Activator</keyword>
<dbReference type="PANTHER" id="PTHR31604">
    <property type="entry name" value="PROTEIN LATERAL ROOT PRIMORDIUM 1"/>
    <property type="match status" value="1"/>
</dbReference>
<keyword evidence="3" id="KW-0479">Metal-binding</keyword>
<evidence type="ECO:0000256" key="4">
    <source>
        <dbReference type="ARBA" id="ARBA00022833"/>
    </source>
</evidence>
<dbReference type="PANTHER" id="PTHR31604:SF4">
    <property type="entry name" value="PROTEIN SHORT INTERNODES"/>
    <property type="match status" value="1"/>
</dbReference>
<keyword evidence="5" id="KW-0238">DNA-binding</keyword>
<dbReference type="GO" id="GO:0046872">
    <property type="term" value="F:metal ion binding"/>
    <property type="evidence" value="ECO:0007669"/>
    <property type="project" value="UniProtKB-KW"/>
</dbReference>
<feature type="region of interest" description="Disordered" evidence="8">
    <location>
        <begin position="142"/>
        <end position="183"/>
    </location>
</feature>
<dbReference type="EMBL" id="KQ990517">
    <property type="protein sequence ID" value="KZV53363.1"/>
    <property type="molecule type" value="Genomic_DNA"/>
</dbReference>
<dbReference type="InterPro" id="IPR006510">
    <property type="entry name" value="Znf_LRP1"/>
</dbReference>
<sequence length="183" mass="19752">MMMSGEEARETVSGGSSSSCSKCHDCGNQAKKDCSYLRCRTCCKNRGYKCHTHVKSTWVPASLRHIQPPMSAAHGKHHPPHGPNPKRHRQISALEDKFPSEVNFPAAFRCVGVRSMDNVVDEYAYQTSVRIGGHVFTGILYDRGPESEGNGNHVTGESSSATSGGLSHQPTTSTTAMATTTDA</sequence>
<evidence type="ECO:0000313" key="9">
    <source>
        <dbReference type="EMBL" id="KZV53363.1"/>
    </source>
</evidence>
<dbReference type="Pfam" id="PF05142">
    <property type="entry name" value="DUF702"/>
    <property type="match status" value="1"/>
</dbReference>
<dbReference type="InterPro" id="IPR006511">
    <property type="entry name" value="SHI_C"/>
</dbReference>
<feature type="compositionally biased region" description="Low complexity" evidence="8">
    <location>
        <begin position="171"/>
        <end position="183"/>
    </location>
</feature>
<dbReference type="NCBIfam" id="TIGR01624">
    <property type="entry name" value="LRP1_Cterm"/>
    <property type="match status" value="1"/>
</dbReference>
<reference evidence="9 10" key="1">
    <citation type="journal article" date="2015" name="Proc. Natl. Acad. Sci. U.S.A.">
        <title>The resurrection genome of Boea hygrometrica: A blueprint for survival of dehydration.</title>
        <authorList>
            <person name="Xiao L."/>
            <person name="Yang G."/>
            <person name="Zhang L."/>
            <person name="Yang X."/>
            <person name="Zhao S."/>
            <person name="Ji Z."/>
            <person name="Zhou Q."/>
            <person name="Hu M."/>
            <person name="Wang Y."/>
            <person name="Chen M."/>
            <person name="Xu Y."/>
            <person name="Jin H."/>
            <person name="Xiao X."/>
            <person name="Hu G."/>
            <person name="Bao F."/>
            <person name="Hu Y."/>
            <person name="Wan P."/>
            <person name="Li L."/>
            <person name="Deng X."/>
            <person name="Kuang T."/>
            <person name="Xiang C."/>
            <person name="Zhu J.K."/>
            <person name="Oliver M.J."/>
            <person name="He Y."/>
        </authorList>
    </citation>
    <scope>NUCLEOTIDE SEQUENCE [LARGE SCALE GENOMIC DNA]</scope>
    <source>
        <strain evidence="10">cv. XS01</strain>
    </source>
</reference>
<evidence type="ECO:0000256" key="2">
    <source>
        <dbReference type="ARBA" id="ARBA00006911"/>
    </source>
</evidence>
<evidence type="ECO:0000256" key="8">
    <source>
        <dbReference type="SAM" id="MobiDB-lite"/>
    </source>
</evidence>
<comment type="subcellular location">
    <subcellularLocation>
        <location evidence="1">Nucleus</location>
    </subcellularLocation>
</comment>
<feature type="region of interest" description="Disordered" evidence="8">
    <location>
        <begin position="1"/>
        <end position="22"/>
    </location>
</feature>
<dbReference type="InterPro" id="IPR007818">
    <property type="entry name" value="SHI"/>
</dbReference>
<dbReference type="NCBIfam" id="TIGR01623">
    <property type="entry name" value="put_zinc_LRP1"/>
    <property type="match status" value="1"/>
</dbReference>
<name>A0A2Z7D1W3_9LAMI</name>
<evidence type="ECO:0000256" key="7">
    <source>
        <dbReference type="ARBA" id="ARBA00023242"/>
    </source>
</evidence>
<evidence type="ECO:0000256" key="1">
    <source>
        <dbReference type="ARBA" id="ARBA00004123"/>
    </source>
</evidence>
<comment type="similarity">
    <text evidence="2">Belongs to the SHI protein family.</text>
</comment>
<gene>
    <name evidence="9" type="ORF">F511_06505</name>
</gene>
<dbReference type="GO" id="GO:0045893">
    <property type="term" value="P:positive regulation of DNA-templated transcription"/>
    <property type="evidence" value="ECO:0007669"/>
    <property type="project" value="TreeGrafter"/>
</dbReference>
<protein>
    <submittedName>
        <fullName evidence="9">Protein SHI RELATED SEQUENCE 1</fullName>
    </submittedName>
</protein>
<evidence type="ECO:0000256" key="5">
    <source>
        <dbReference type="ARBA" id="ARBA00023125"/>
    </source>
</evidence>
<evidence type="ECO:0000256" key="3">
    <source>
        <dbReference type="ARBA" id="ARBA00022723"/>
    </source>
</evidence>
<dbReference type="AlphaFoldDB" id="A0A2Z7D1W3"/>
<dbReference type="GO" id="GO:0003700">
    <property type="term" value="F:DNA-binding transcription factor activity"/>
    <property type="evidence" value="ECO:0007669"/>
    <property type="project" value="InterPro"/>
</dbReference>
<feature type="compositionally biased region" description="Basic and acidic residues" evidence="8">
    <location>
        <begin position="1"/>
        <end position="10"/>
    </location>
</feature>
<dbReference type="Proteomes" id="UP000250235">
    <property type="component" value="Unassembled WGS sequence"/>
</dbReference>
<proteinExistence type="inferred from homology"/>
<organism evidence="9 10">
    <name type="scientific">Dorcoceras hygrometricum</name>
    <dbReference type="NCBI Taxonomy" id="472368"/>
    <lineage>
        <taxon>Eukaryota</taxon>
        <taxon>Viridiplantae</taxon>
        <taxon>Streptophyta</taxon>
        <taxon>Embryophyta</taxon>
        <taxon>Tracheophyta</taxon>
        <taxon>Spermatophyta</taxon>
        <taxon>Magnoliopsida</taxon>
        <taxon>eudicotyledons</taxon>
        <taxon>Gunneridae</taxon>
        <taxon>Pentapetalae</taxon>
        <taxon>asterids</taxon>
        <taxon>lamiids</taxon>
        <taxon>Lamiales</taxon>
        <taxon>Gesneriaceae</taxon>
        <taxon>Didymocarpoideae</taxon>
        <taxon>Trichosporeae</taxon>
        <taxon>Loxocarpinae</taxon>
        <taxon>Dorcoceras</taxon>
    </lineage>
</organism>
<accession>A0A2Z7D1W3</accession>
<keyword evidence="7" id="KW-0539">Nucleus</keyword>
<dbReference type="OrthoDB" id="692274at2759"/>
<dbReference type="GO" id="GO:0005634">
    <property type="term" value="C:nucleus"/>
    <property type="evidence" value="ECO:0007669"/>
    <property type="project" value="UniProtKB-SubCell"/>
</dbReference>
<dbReference type="GO" id="GO:0003677">
    <property type="term" value="F:DNA binding"/>
    <property type="evidence" value="ECO:0007669"/>
    <property type="project" value="UniProtKB-KW"/>
</dbReference>